<evidence type="ECO:0000256" key="2">
    <source>
        <dbReference type="ARBA" id="ARBA00004496"/>
    </source>
</evidence>
<comment type="caution">
    <text evidence="11">The sequence shown here is derived from an EMBL/GenBank/DDBJ whole genome shotgun (WGS) entry which is preliminary data.</text>
</comment>
<dbReference type="InterPro" id="IPR048841">
    <property type="entry name" value="PAN2_N"/>
</dbReference>
<evidence type="ECO:0000256" key="8">
    <source>
        <dbReference type="ARBA" id="ARBA00022801"/>
    </source>
</evidence>
<dbReference type="Proteomes" id="UP000013776">
    <property type="component" value="Unassembled WGS sequence"/>
</dbReference>
<protein>
    <submittedName>
        <fullName evidence="11">PAB-dependent poly(A)-specific ribonuclease subunit pan2</fullName>
    </submittedName>
</protein>
<comment type="subcellular location">
    <subcellularLocation>
        <location evidence="2">Cytoplasm</location>
    </subcellularLocation>
</comment>
<dbReference type="GO" id="GO:0006397">
    <property type="term" value="P:mRNA processing"/>
    <property type="evidence" value="ECO:0007669"/>
    <property type="project" value="UniProtKB-KW"/>
</dbReference>
<proteinExistence type="predicted"/>
<dbReference type="InterPro" id="IPR028881">
    <property type="entry name" value="PAN2_UCH_dom"/>
</dbReference>
<dbReference type="SUPFAM" id="SSF50978">
    <property type="entry name" value="WD40 repeat-like"/>
    <property type="match status" value="1"/>
</dbReference>
<keyword evidence="12" id="KW-1185">Reference proteome</keyword>
<dbReference type="Pfam" id="PF20770">
    <property type="entry name" value="PAN2_N"/>
    <property type="match status" value="1"/>
</dbReference>
<evidence type="ECO:0000256" key="6">
    <source>
        <dbReference type="ARBA" id="ARBA00022722"/>
    </source>
</evidence>
<keyword evidence="4" id="KW-0853">WD repeat</keyword>
<evidence type="ECO:0000259" key="10">
    <source>
        <dbReference type="SMART" id="SM00479"/>
    </source>
</evidence>
<organism evidence="11 12">
    <name type="scientific">Taphrina deformans (strain PYCC 5710 / ATCC 11124 / CBS 356.35 / IMI 108563 / JCM 9778 / NBRC 8474)</name>
    <name type="common">Peach leaf curl fungus</name>
    <name type="synonym">Lalaria deformans</name>
    <dbReference type="NCBI Taxonomy" id="1097556"/>
    <lineage>
        <taxon>Eukaryota</taxon>
        <taxon>Fungi</taxon>
        <taxon>Dikarya</taxon>
        <taxon>Ascomycota</taxon>
        <taxon>Taphrinomycotina</taxon>
        <taxon>Taphrinomycetes</taxon>
        <taxon>Taphrinales</taxon>
        <taxon>Taphrinaceae</taxon>
        <taxon>Taphrina</taxon>
    </lineage>
</organism>
<accession>R4XCZ6</accession>
<dbReference type="GO" id="GO:0004535">
    <property type="term" value="F:poly(A)-specific ribonuclease activity"/>
    <property type="evidence" value="ECO:0007669"/>
    <property type="project" value="UniProtKB-EC"/>
</dbReference>
<dbReference type="CDD" id="cd06143">
    <property type="entry name" value="PAN2_exo"/>
    <property type="match status" value="1"/>
</dbReference>
<sequence length="907" mass="101688">MKNLSGPVQNMVGYARIIVHSFKDTLELHNATCMAIHPRNSHDLIIAGIKRGMAIVNLEKGTVTEILDNACEDVIIMRSLRHSRTVVCGTAHGEVRIHDCMDPCCPPIQRMQAHSGSLADLIICGGSILTCGYQLRYGNYNLESMVRVFDLKTLRPLIPIQFGAGPAFLKSHPKMTTSALMLSQSGQLQTIDVGNPADIHLRQLTSMSFLTAFEISSSGDALIYSDAENNLHLWTVSHNIEPRFSNLPGQTTFADYVTAAPDFDPTSDPLHVIGMPYYNTELLSSWPANMVFEVGRLPAKIDADIISSMKVVDGIGYAPFHKRRRRNLAEERSSAGNALDIPRFRSEKAKALATGDVKAGLVDNIFEDMGKMSIGTMHIPNYYRRMEIKYSRFGIEDFDFDFFNHTAFSGLETNFSNSYCNSLLQLYNYCRPICRIAQVHAASSCLKENCLLCETGYVFSMLSDAKGQNCQASNFLRTLSTNREANDLGLVLPDGVSTPPIPWASLTQSFNRFLLETLTREALLTSGQGDADSMARGSALDSVAGIYSKVVSKCSCGFETIKPEIQVLQGRDLEKRMSDGRVQHYILRGTVNEIRFDQDEAHMVTFIRAEDSEESPWLLFNDFLVKEVTAEEALTYPGPWKVPAVLSYERINETSSRATETADSTIDMSIIYRDLSVNKEPSIANDFVPLSTTERMSVGTLVAIDAEFVALQQEEIEVRSDGTKHIIQPSRLSLARVSVLRGQGQYSGKPFIDDYIVTTQPVVNYLTAFSGIHEGDLDHARSRRHLVPLKHAYKKLYTLVRAGCVFIGHGLRSDFRIINMNLPKEQVIDTVDLFYLPERQRKLSLKFLSWYFLEEQIQQAEHDSIEDARTALLLYQKYLEFQKDGTFDSRLQEVYDAGRSLNFKVPQ</sequence>
<dbReference type="SUPFAM" id="SSF53098">
    <property type="entry name" value="Ribonuclease H-like"/>
    <property type="match status" value="1"/>
</dbReference>
<keyword evidence="7" id="KW-0479">Metal-binding</keyword>
<evidence type="ECO:0000256" key="4">
    <source>
        <dbReference type="ARBA" id="ARBA00022574"/>
    </source>
</evidence>
<evidence type="ECO:0000256" key="7">
    <source>
        <dbReference type="ARBA" id="ARBA00022723"/>
    </source>
</evidence>
<keyword evidence="3" id="KW-0963">Cytoplasm</keyword>
<dbReference type="SMART" id="SM00479">
    <property type="entry name" value="EXOIII"/>
    <property type="match status" value="1"/>
</dbReference>
<keyword evidence="9" id="KW-0269">Exonuclease</keyword>
<dbReference type="PANTHER" id="PTHR15728:SF0">
    <property type="entry name" value="PAN2-PAN3 DEADENYLATION COMPLEX CATALYTIC SUBUNIT PAN2"/>
    <property type="match status" value="1"/>
</dbReference>
<dbReference type="SUPFAM" id="SSF54001">
    <property type="entry name" value="Cysteine proteinases"/>
    <property type="match status" value="1"/>
</dbReference>
<dbReference type="Gene3D" id="3.90.70.10">
    <property type="entry name" value="Cysteine proteinases"/>
    <property type="match status" value="2"/>
</dbReference>
<evidence type="ECO:0000256" key="3">
    <source>
        <dbReference type="ARBA" id="ARBA00022490"/>
    </source>
</evidence>
<dbReference type="Pfam" id="PF00929">
    <property type="entry name" value="RNase_T"/>
    <property type="match status" value="1"/>
</dbReference>
<evidence type="ECO:0000256" key="1">
    <source>
        <dbReference type="ARBA" id="ARBA00001663"/>
    </source>
</evidence>
<name>R4XCZ6_TAPDE</name>
<comment type="catalytic activity">
    <reaction evidence="1">
        <text>Exonucleolytic cleavage of poly(A) to 5'-AMP.</text>
        <dbReference type="EC" id="3.1.13.4"/>
    </reaction>
</comment>
<dbReference type="Gene3D" id="3.30.420.10">
    <property type="entry name" value="Ribonuclease H-like superfamily/Ribonuclease H"/>
    <property type="match status" value="1"/>
</dbReference>
<dbReference type="STRING" id="1097556.R4XCZ6"/>
<dbReference type="InterPro" id="IPR012337">
    <property type="entry name" value="RNaseH-like_sf"/>
</dbReference>
<dbReference type="InterPro" id="IPR036322">
    <property type="entry name" value="WD40_repeat_dom_sf"/>
</dbReference>
<dbReference type="Pfam" id="PF13423">
    <property type="entry name" value="UCH_1"/>
    <property type="match status" value="2"/>
</dbReference>
<gene>
    <name evidence="11" type="ORF">TAPDE_000912</name>
</gene>
<dbReference type="InterPro" id="IPR038765">
    <property type="entry name" value="Papain-like_cys_pep_sf"/>
</dbReference>
<feature type="domain" description="Exonuclease" evidence="10">
    <location>
        <begin position="700"/>
        <end position="884"/>
    </location>
</feature>
<dbReference type="EMBL" id="CAHR02000029">
    <property type="protein sequence ID" value="CCG81195.1"/>
    <property type="molecule type" value="Genomic_DNA"/>
</dbReference>
<dbReference type="OrthoDB" id="16516at2759"/>
<keyword evidence="8" id="KW-0378">Hydrolase</keyword>
<dbReference type="GO" id="GO:0031251">
    <property type="term" value="C:PAN complex"/>
    <property type="evidence" value="ECO:0007669"/>
    <property type="project" value="TreeGrafter"/>
</dbReference>
<dbReference type="GO" id="GO:0000289">
    <property type="term" value="P:nuclear-transcribed mRNA poly(A) tail shortening"/>
    <property type="evidence" value="ECO:0007669"/>
    <property type="project" value="TreeGrafter"/>
</dbReference>
<dbReference type="InterPro" id="IPR015943">
    <property type="entry name" value="WD40/YVTN_repeat-like_dom_sf"/>
</dbReference>
<dbReference type="InterPro" id="IPR050785">
    <property type="entry name" value="PAN2-PAN3_catalytic_subunit"/>
</dbReference>
<dbReference type="PANTHER" id="PTHR15728">
    <property type="entry name" value="DEADENYLATION COMPLEX CATALYTIC SUBUNIT PAN2"/>
    <property type="match status" value="1"/>
</dbReference>
<dbReference type="GO" id="GO:0046872">
    <property type="term" value="F:metal ion binding"/>
    <property type="evidence" value="ECO:0007669"/>
    <property type="project" value="UniProtKB-KW"/>
</dbReference>
<keyword evidence="5" id="KW-0507">mRNA processing</keyword>
<dbReference type="InterPro" id="IPR013520">
    <property type="entry name" value="Ribonucl_H"/>
</dbReference>
<dbReference type="eggNOG" id="KOG1275">
    <property type="taxonomic scope" value="Eukaryota"/>
</dbReference>
<dbReference type="FunFam" id="3.30.420.10:FF:000028">
    <property type="entry name" value="PAN2-PAN3 deadenylation complex catalytic subunit PAN2"/>
    <property type="match status" value="1"/>
</dbReference>
<dbReference type="AlphaFoldDB" id="R4XCZ6"/>
<evidence type="ECO:0000313" key="11">
    <source>
        <dbReference type="EMBL" id="CCG81195.1"/>
    </source>
</evidence>
<dbReference type="VEuPathDB" id="FungiDB:TAPDE_000912"/>
<evidence type="ECO:0000313" key="12">
    <source>
        <dbReference type="Proteomes" id="UP000013776"/>
    </source>
</evidence>
<dbReference type="Gene3D" id="2.130.10.10">
    <property type="entry name" value="YVTN repeat-like/Quinoprotein amine dehydrogenase"/>
    <property type="match status" value="1"/>
</dbReference>
<evidence type="ECO:0000256" key="5">
    <source>
        <dbReference type="ARBA" id="ARBA00022664"/>
    </source>
</evidence>
<reference evidence="11 12" key="1">
    <citation type="journal article" date="2013" name="MBio">
        <title>Genome sequencing of the plant pathogen Taphrina deformans, the causal agent of peach leaf curl.</title>
        <authorList>
            <person name="Cisse O.H."/>
            <person name="Almeida J.M.G.C.F."/>
            <person name="Fonseca A."/>
            <person name="Kumar A.A."/>
            <person name="Salojaervi J."/>
            <person name="Overmyer K."/>
            <person name="Hauser P.M."/>
            <person name="Pagni M."/>
        </authorList>
    </citation>
    <scope>NUCLEOTIDE SEQUENCE [LARGE SCALE GENOMIC DNA]</scope>
    <source>
        <strain evidence="12">PYCC 5710 / ATCC 11124 / CBS 356.35 / IMI 108563 / JCM 9778 / NBRC 8474</strain>
    </source>
</reference>
<evidence type="ECO:0000256" key="9">
    <source>
        <dbReference type="ARBA" id="ARBA00022839"/>
    </source>
</evidence>
<dbReference type="GO" id="GO:0003676">
    <property type="term" value="F:nucleic acid binding"/>
    <property type="evidence" value="ECO:0007669"/>
    <property type="project" value="InterPro"/>
</dbReference>
<keyword evidence="6" id="KW-0540">Nuclease</keyword>
<dbReference type="GO" id="GO:0000932">
    <property type="term" value="C:P-body"/>
    <property type="evidence" value="ECO:0007669"/>
    <property type="project" value="TreeGrafter"/>
</dbReference>
<dbReference type="InterPro" id="IPR036397">
    <property type="entry name" value="RNaseH_sf"/>
</dbReference>